<keyword evidence="9" id="KW-1185">Reference proteome</keyword>
<dbReference type="InterPro" id="IPR005744">
    <property type="entry name" value="Hy-lIII"/>
</dbReference>
<feature type="transmembrane region" description="Helical" evidence="7">
    <location>
        <begin position="176"/>
        <end position="197"/>
    </location>
</feature>
<evidence type="ECO:0000313" key="9">
    <source>
        <dbReference type="Proteomes" id="UP001238805"/>
    </source>
</evidence>
<evidence type="ECO:0000256" key="5">
    <source>
        <dbReference type="ARBA" id="ARBA00022989"/>
    </source>
</evidence>
<dbReference type="NCBIfam" id="TIGR01065">
    <property type="entry name" value="hlyIII"/>
    <property type="match status" value="1"/>
</dbReference>
<evidence type="ECO:0000256" key="2">
    <source>
        <dbReference type="ARBA" id="ARBA00008488"/>
    </source>
</evidence>
<feature type="transmembrane region" description="Helical" evidence="7">
    <location>
        <begin position="124"/>
        <end position="143"/>
    </location>
</feature>
<dbReference type="PANTHER" id="PTHR20855">
    <property type="entry name" value="ADIPOR/PROGESTIN RECEPTOR-RELATED"/>
    <property type="match status" value="1"/>
</dbReference>
<proteinExistence type="inferred from homology"/>
<dbReference type="Proteomes" id="UP001238805">
    <property type="component" value="Chromosome"/>
</dbReference>
<feature type="transmembrane region" description="Helical" evidence="7">
    <location>
        <begin position="59"/>
        <end position="79"/>
    </location>
</feature>
<evidence type="ECO:0000256" key="7">
    <source>
        <dbReference type="SAM" id="Phobius"/>
    </source>
</evidence>
<name>A0ABY8VNI0_9CORY</name>
<comment type="subcellular location">
    <subcellularLocation>
        <location evidence="1">Cell membrane</location>
        <topology evidence="1">Multi-pass membrane protein</topology>
    </subcellularLocation>
</comment>
<dbReference type="Pfam" id="PF03006">
    <property type="entry name" value="HlyIII"/>
    <property type="match status" value="1"/>
</dbReference>
<dbReference type="PANTHER" id="PTHR20855:SF3">
    <property type="entry name" value="LD03007P"/>
    <property type="match status" value="1"/>
</dbReference>
<dbReference type="EMBL" id="CP126970">
    <property type="protein sequence ID" value="WIM70551.1"/>
    <property type="molecule type" value="Genomic_DNA"/>
</dbReference>
<keyword evidence="3" id="KW-1003">Cell membrane</keyword>
<reference evidence="8 9" key="1">
    <citation type="submission" date="2023-05" db="EMBL/GenBank/DDBJ databases">
        <title>Corynebacterium suedekumii sp. nov. and Corynebacterium breve sp. nov. isolated from raw cow's milk.</title>
        <authorList>
            <person name="Baer M.K."/>
            <person name="Mehl L."/>
            <person name="Hellmuth R."/>
            <person name="Marke G."/>
            <person name="Lipski A."/>
        </authorList>
    </citation>
    <scope>NUCLEOTIDE SEQUENCE [LARGE SCALE GENOMIC DNA]</scope>
    <source>
        <strain evidence="8 9">LM112</strain>
    </source>
</reference>
<comment type="similarity">
    <text evidence="2">Belongs to the UPF0073 (Hly-III) family.</text>
</comment>
<feature type="transmembrane region" description="Helical" evidence="7">
    <location>
        <begin position="150"/>
        <end position="170"/>
    </location>
</feature>
<evidence type="ECO:0000313" key="8">
    <source>
        <dbReference type="EMBL" id="WIM70551.1"/>
    </source>
</evidence>
<organism evidence="8 9">
    <name type="scientific">Corynebacterium suedekumii</name>
    <dbReference type="NCBI Taxonomy" id="3049801"/>
    <lineage>
        <taxon>Bacteria</taxon>
        <taxon>Bacillati</taxon>
        <taxon>Actinomycetota</taxon>
        <taxon>Actinomycetes</taxon>
        <taxon>Mycobacteriales</taxon>
        <taxon>Corynebacteriaceae</taxon>
        <taxon>Corynebacterium</taxon>
    </lineage>
</organism>
<protein>
    <submittedName>
        <fullName evidence="8">Hemolysin III family protein</fullName>
    </submittedName>
</protein>
<evidence type="ECO:0000256" key="6">
    <source>
        <dbReference type="ARBA" id="ARBA00023136"/>
    </source>
</evidence>
<feature type="transmembrane region" description="Helical" evidence="7">
    <location>
        <begin position="30"/>
        <end position="53"/>
    </location>
</feature>
<evidence type="ECO:0000256" key="4">
    <source>
        <dbReference type="ARBA" id="ARBA00022692"/>
    </source>
</evidence>
<evidence type="ECO:0000256" key="1">
    <source>
        <dbReference type="ARBA" id="ARBA00004651"/>
    </source>
</evidence>
<dbReference type="InterPro" id="IPR004254">
    <property type="entry name" value="AdipoR/HlyIII-related"/>
</dbReference>
<keyword evidence="5 7" id="KW-1133">Transmembrane helix</keyword>
<dbReference type="RefSeq" id="WP_284875139.1">
    <property type="nucleotide sequence ID" value="NZ_CP126970.1"/>
</dbReference>
<sequence length="233" mass="25915">MKHKIHDDEPVVELTRRVLDRGPRPVTRGWFHFFAAVLSVVGGSVLSTVAWMTLPWGQALGVTVYAVGVVLLFGVSAAYHLGPWRHRRTVQWWRRADHATIAVFIAATYTPLCLIILSPTQATWMLSAAWTGALIGVVLNLVWMRHPRWLGVAVYLILGWLIVPLIPELWSSAGPAVVWLLFAGGLIYSAGALMYGFRWPGRDARVIGYHEHFHTATIVAAAVHQVAVWMVVV</sequence>
<evidence type="ECO:0000256" key="3">
    <source>
        <dbReference type="ARBA" id="ARBA00022475"/>
    </source>
</evidence>
<keyword evidence="4 7" id="KW-0812">Transmembrane</keyword>
<gene>
    <name evidence="8" type="ORF">QP029_01485</name>
</gene>
<accession>A0ABY8VNI0</accession>
<keyword evidence="6 7" id="KW-0472">Membrane</keyword>
<feature type="transmembrane region" description="Helical" evidence="7">
    <location>
        <begin position="99"/>
        <end position="118"/>
    </location>
</feature>